<keyword evidence="3" id="KW-1185">Reference proteome</keyword>
<gene>
    <name evidence="2" type="ORF">PN36_24025</name>
    <name evidence="1" type="ORF">PN36_27385</name>
</gene>
<protein>
    <submittedName>
        <fullName evidence="2">Uncharacterized protein</fullName>
    </submittedName>
</protein>
<sequence>MINWHRLFGLALKDFFDGLYYDVELEKNLTVQEQYLDIVIIRKSVGNPPKTLPDGLENLSDHNLVTYKSLREPLDRWTLDELIGYYTIYRKQVSPDPKDLLPIEQFQLYAICTRKPQWLSHYKAKKKIKTGVHYYQPNSTIGCECRIAVV</sequence>
<dbReference type="Proteomes" id="UP000030428">
    <property type="component" value="Unassembled WGS sequence"/>
</dbReference>
<dbReference type="EMBL" id="JSZA02000123">
    <property type="protein sequence ID" value="TGO02493.1"/>
    <property type="molecule type" value="Genomic_DNA"/>
</dbReference>
<evidence type="ECO:0000313" key="2">
    <source>
        <dbReference type="EMBL" id="TGO02493.1"/>
    </source>
</evidence>
<organism evidence="2 3">
    <name type="scientific">Candidatus Thiomargarita nelsonii</name>
    <dbReference type="NCBI Taxonomy" id="1003181"/>
    <lineage>
        <taxon>Bacteria</taxon>
        <taxon>Pseudomonadati</taxon>
        <taxon>Pseudomonadota</taxon>
        <taxon>Gammaproteobacteria</taxon>
        <taxon>Thiotrichales</taxon>
        <taxon>Thiotrichaceae</taxon>
        <taxon>Thiomargarita</taxon>
    </lineage>
</organism>
<reference evidence="2 3" key="1">
    <citation type="journal article" date="2016" name="Front. Microbiol.">
        <title>Single-Cell (Meta-)Genomics of a Dimorphic Candidatus Thiomargarita nelsonii Reveals Genomic Plasticity.</title>
        <authorList>
            <person name="Flood B.E."/>
            <person name="Fliss P."/>
            <person name="Jones D.S."/>
            <person name="Dick G.J."/>
            <person name="Jain S."/>
            <person name="Kaster A.K."/>
            <person name="Winkel M."/>
            <person name="Mussmann M."/>
            <person name="Bailey J."/>
        </authorList>
    </citation>
    <scope>NUCLEOTIDE SEQUENCE [LARGE SCALE GENOMIC DNA]</scope>
    <source>
        <strain evidence="2">Hydrate Ridge</strain>
    </source>
</reference>
<accession>A0A4E0QMX1</accession>
<evidence type="ECO:0000313" key="3">
    <source>
        <dbReference type="Proteomes" id="UP000030428"/>
    </source>
</evidence>
<proteinExistence type="predicted"/>
<name>A0A4E0QMX1_9GAMM</name>
<dbReference type="AlphaFoldDB" id="A0A4E0QMX1"/>
<dbReference type="EMBL" id="JSZA02000168">
    <property type="protein sequence ID" value="TGO02290.1"/>
    <property type="molecule type" value="Genomic_DNA"/>
</dbReference>
<comment type="caution">
    <text evidence="2">The sequence shown here is derived from an EMBL/GenBank/DDBJ whole genome shotgun (WGS) entry which is preliminary data.</text>
</comment>
<evidence type="ECO:0000313" key="1">
    <source>
        <dbReference type="EMBL" id="TGO02290.1"/>
    </source>
</evidence>